<dbReference type="PANTHER" id="PTHR30011:SF16">
    <property type="entry name" value="C2H2 FINGER DOMAIN TRANSCRIPTION FACTOR (EUROFUNG)-RELATED"/>
    <property type="match status" value="1"/>
</dbReference>
<keyword evidence="7" id="KW-1185">Reference proteome</keyword>
<dbReference type="InterPro" id="IPR036661">
    <property type="entry name" value="Luciferase-like_sf"/>
</dbReference>
<organism evidence="6 7">
    <name type="scientific">Marinobacterium lutimaris</name>
    <dbReference type="NCBI Taxonomy" id="568106"/>
    <lineage>
        <taxon>Bacteria</taxon>
        <taxon>Pseudomonadati</taxon>
        <taxon>Pseudomonadota</taxon>
        <taxon>Gammaproteobacteria</taxon>
        <taxon>Oceanospirillales</taxon>
        <taxon>Oceanospirillaceae</taxon>
        <taxon>Marinobacterium</taxon>
    </lineage>
</organism>
<dbReference type="RefSeq" id="WP_104002228.1">
    <property type="nucleotide sequence ID" value="NZ_FNVQ01000001.1"/>
</dbReference>
<dbReference type="InterPro" id="IPR011251">
    <property type="entry name" value="Luciferase-like_dom"/>
</dbReference>
<dbReference type="PANTHER" id="PTHR30011">
    <property type="entry name" value="ALKANESULFONATE MONOOXYGENASE-RELATED"/>
    <property type="match status" value="1"/>
</dbReference>
<sequence length="320" mass="35737">MYDSYTQAPASFSRVFTPGRLSVGLLTPLEAYPESPFPTLVEHQRMAQLTEQAGFASIWLRDVPFYDPNFGDAAQMLDPLVYAGYLAAVTSEITLGTAGIVLPLREPISVAKQAVSVDQLTQGRFLLGLSTGDRPVEYPAFNVDFDSRAELYREGIEYIRYMHETRFPRVQTTHYGKLLGNLDLHPKPVNQRLPIIAVGRSRQPIDWLARNVDAWIWSVDDDNAIASILADLKRAAGEALAPAYGYSTFFDLDPDPDAPYQRFYNVVRIGRKALTERLLQHQALGVSHVALNLKPSSRPAQAVIEEMGEYVLPALQQENL</sequence>
<protein>
    <submittedName>
        <fullName evidence="6">Luciferase-type oxidoreductase, BA3436 family</fullName>
    </submittedName>
</protein>
<evidence type="ECO:0000256" key="4">
    <source>
        <dbReference type="ARBA" id="ARBA00023033"/>
    </source>
</evidence>
<keyword evidence="3" id="KW-0560">Oxidoreductase</keyword>
<dbReference type="InterPro" id="IPR020020">
    <property type="entry name" value="Luciferase-type_oxidoreductase"/>
</dbReference>
<reference evidence="6 7" key="1">
    <citation type="submission" date="2016-10" db="EMBL/GenBank/DDBJ databases">
        <authorList>
            <person name="de Groot N.N."/>
        </authorList>
    </citation>
    <scope>NUCLEOTIDE SEQUENCE [LARGE SCALE GENOMIC DNA]</scope>
    <source>
        <strain evidence="6 7">DSM 22012</strain>
    </source>
</reference>
<dbReference type="EMBL" id="FNVQ01000001">
    <property type="protein sequence ID" value="SEG08518.1"/>
    <property type="molecule type" value="Genomic_DNA"/>
</dbReference>
<keyword evidence="2" id="KW-0288">FMN</keyword>
<feature type="domain" description="Luciferase-like" evidence="5">
    <location>
        <begin position="17"/>
        <end position="257"/>
    </location>
</feature>
<keyword evidence="1" id="KW-0285">Flavoprotein</keyword>
<dbReference type="GO" id="GO:0016705">
    <property type="term" value="F:oxidoreductase activity, acting on paired donors, with incorporation or reduction of molecular oxygen"/>
    <property type="evidence" value="ECO:0007669"/>
    <property type="project" value="InterPro"/>
</dbReference>
<evidence type="ECO:0000259" key="5">
    <source>
        <dbReference type="Pfam" id="PF00296"/>
    </source>
</evidence>
<dbReference type="Gene3D" id="3.20.20.30">
    <property type="entry name" value="Luciferase-like domain"/>
    <property type="match status" value="1"/>
</dbReference>
<dbReference type="OrthoDB" id="7239898at2"/>
<gene>
    <name evidence="6" type="ORF">SAMN05444390_1011316</name>
</gene>
<dbReference type="NCBIfam" id="TIGR03571">
    <property type="entry name" value="lucif_BA3436"/>
    <property type="match status" value="1"/>
</dbReference>
<dbReference type="Pfam" id="PF00296">
    <property type="entry name" value="Bac_luciferase"/>
    <property type="match status" value="1"/>
</dbReference>
<evidence type="ECO:0000256" key="2">
    <source>
        <dbReference type="ARBA" id="ARBA00022643"/>
    </source>
</evidence>
<name>A0A1H5X9U4_9GAMM</name>
<proteinExistence type="predicted"/>
<dbReference type="Proteomes" id="UP000236745">
    <property type="component" value="Unassembled WGS sequence"/>
</dbReference>
<evidence type="ECO:0000256" key="1">
    <source>
        <dbReference type="ARBA" id="ARBA00022630"/>
    </source>
</evidence>
<evidence type="ECO:0000313" key="6">
    <source>
        <dbReference type="EMBL" id="SEG08518.1"/>
    </source>
</evidence>
<dbReference type="SUPFAM" id="SSF51679">
    <property type="entry name" value="Bacterial luciferase-like"/>
    <property type="match status" value="1"/>
</dbReference>
<evidence type="ECO:0000256" key="3">
    <source>
        <dbReference type="ARBA" id="ARBA00023002"/>
    </source>
</evidence>
<evidence type="ECO:0000313" key="7">
    <source>
        <dbReference type="Proteomes" id="UP000236745"/>
    </source>
</evidence>
<dbReference type="GO" id="GO:0004497">
    <property type="term" value="F:monooxygenase activity"/>
    <property type="evidence" value="ECO:0007669"/>
    <property type="project" value="UniProtKB-KW"/>
</dbReference>
<accession>A0A1H5X9U4</accession>
<dbReference type="InterPro" id="IPR051260">
    <property type="entry name" value="Diverse_substr_monoxygenases"/>
</dbReference>
<dbReference type="AlphaFoldDB" id="A0A1H5X9U4"/>
<keyword evidence="4" id="KW-0503">Monooxygenase</keyword>